<evidence type="ECO:0000256" key="4">
    <source>
        <dbReference type="ARBA" id="ARBA00022989"/>
    </source>
</evidence>
<evidence type="ECO:0000256" key="2">
    <source>
        <dbReference type="ARBA" id="ARBA00022475"/>
    </source>
</evidence>
<dbReference type="Pfam" id="PF09678">
    <property type="entry name" value="Caa3_CtaG"/>
    <property type="match status" value="1"/>
</dbReference>
<dbReference type="RefSeq" id="WP_071648335.1">
    <property type="nucleotide sequence ID" value="NZ_CP017962.1"/>
</dbReference>
<organism evidence="7 8">
    <name type="scientific">Virgibacillus halodenitrificans</name>
    <name type="common">Bacillus halodenitrificans</name>
    <dbReference type="NCBI Taxonomy" id="1482"/>
    <lineage>
        <taxon>Bacteria</taxon>
        <taxon>Bacillati</taxon>
        <taxon>Bacillota</taxon>
        <taxon>Bacilli</taxon>
        <taxon>Bacillales</taxon>
        <taxon>Bacillaceae</taxon>
        <taxon>Virgibacillus</taxon>
    </lineage>
</organism>
<evidence type="ECO:0000313" key="7">
    <source>
        <dbReference type="EMBL" id="APC47367.1"/>
    </source>
</evidence>
<dbReference type="KEGG" id="vhl:BME96_03930"/>
<dbReference type="AlphaFoldDB" id="A0AAC9IYG8"/>
<sequence>MIDIILDEFHFSTLWNGGILLFLLFGLIIYFFLLPNDGQASRGKAVLFIASMIILFLAIASPLNVIARIKFSSHVIQLVLLLLVVPPLFLAGFKPEIIKLVREYRLLDKIISISTNPVVAFLLFYSLFYLYHIPVIFNYVRIDLFLNYVYILILFNAALLLWISILYGKIKRIGLYIFANILAFLPFILVLMVAKNSLYSVYTDINLFMSALALCLPDWDTIPEDFFASLLPFNPVIEQIKGGVIFLVSQLAFFIGIILYKNKVK</sequence>
<feature type="transmembrane region" description="Helical" evidence="6">
    <location>
        <begin position="240"/>
        <end position="260"/>
    </location>
</feature>
<evidence type="ECO:0000256" key="5">
    <source>
        <dbReference type="ARBA" id="ARBA00023136"/>
    </source>
</evidence>
<evidence type="ECO:0000256" key="1">
    <source>
        <dbReference type="ARBA" id="ARBA00004651"/>
    </source>
</evidence>
<protein>
    <recommendedName>
        <fullName evidence="9">Cytochrome c oxidase assembly protein</fullName>
    </recommendedName>
</protein>
<keyword evidence="2" id="KW-1003">Cell membrane</keyword>
<keyword evidence="5 6" id="KW-0472">Membrane</keyword>
<evidence type="ECO:0000313" key="8">
    <source>
        <dbReference type="Proteomes" id="UP000182945"/>
    </source>
</evidence>
<feature type="transmembrane region" description="Helical" evidence="6">
    <location>
        <begin position="145"/>
        <end position="166"/>
    </location>
</feature>
<keyword evidence="4 6" id="KW-1133">Transmembrane helix</keyword>
<reference evidence="7 8" key="1">
    <citation type="submission" date="2016-11" db="EMBL/GenBank/DDBJ databases">
        <title>Complete genome sequencing of Virgibacillus halodenitrificans PDB-F2.</title>
        <authorList>
            <person name="Sun Z."/>
            <person name="Zhou Y."/>
            <person name="Li H."/>
        </authorList>
    </citation>
    <scope>NUCLEOTIDE SEQUENCE [LARGE SCALE GENOMIC DNA]</scope>
    <source>
        <strain evidence="7 8">PDB-F2</strain>
    </source>
</reference>
<evidence type="ECO:0008006" key="9">
    <source>
        <dbReference type="Google" id="ProtNLM"/>
    </source>
</evidence>
<dbReference type="InterPro" id="IPR019108">
    <property type="entry name" value="Caa3_assmbl_CtaG-rel"/>
</dbReference>
<dbReference type="GO" id="GO:0005886">
    <property type="term" value="C:plasma membrane"/>
    <property type="evidence" value="ECO:0007669"/>
    <property type="project" value="UniProtKB-SubCell"/>
</dbReference>
<feature type="transmembrane region" description="Helical" evidence="6">
    <location>
        <begin position="113"/>
        <end position="133"/>
    </location>
</feature>
<feature type="transmembrane region" description="Helical" evidence="6">
    <location>
        <begin position="14"/>
        <end position="33"/>
    </location>
</feature>
<dbReference type="GeneID" id="71513533"/>
<name>A0AAC9IYG8_VIRHA</name>
<dbReference type="Proteomes" id="UP000182945">
    <property type="component" value="Chromosome"/>
</dbReference>
<keyword evidence="3 6" id="KW-0812">Transmembrane</keyword>
<evidence type="ECO:0000256" key="6">
    <source>
        <dbReference type="SAM" id="Phobius"/>
    </source>
</evidence>
<evidence type="ECO:0000256" key="3">
    <source>
        <dbReference type="ARBA" id="ARBA00022692"/>
    </source>
</evidence>
<feature type="transmembrane region" description="Helical" evidence="6">
    <location>
        <begin position="173"/>
        <end position="194"/>
    </location>
</feature>
<gene>
    <name evidence="7" type="ORF">BME96_03930</name>
</gene>
<feature type="transmembrane region" description="Helical" evidence="6">
    <location>
        <begin position="45"/>
        <end position="69"/>
    </location>
</feature>
<accession>A0AAC9IYG8</accession>
<proteinExistence type="predicted"/>
<dbReference type="EMBL" id="CP017962">
    <property type="protein sequence ID" value="APC47367.1"/>
    <property type="molecule type" value="Genomic_DNA"/>
</dbReference>
<feature type="transmembrane region" description="Helical" evidence="6">
    <location>
        <begin position="75"/>
        <end position="93"/>
    </location>
</feature>
<comment type="subcellular location">
    <subcellularLocation>
        <location evidence="1">Cell membrane</location>
        <topology evidence="1">Multi-pass membrane protein</topology>
    </subcellularLocation>
</comment>